<protein>
    <submittedName>
        <fullName evidence="2">Uncharacterized protein</fullName>
    </submittedName>
</protein>
<evidence type="ECO:0000313" key="2">
    <source>
        <dbReference type="EMBL" id="CAG7728890.1"/>
    </source>
</evidence>
<sequence length="155" mass="17684">MEVRGFSYILVIILLTAAATPTPELKVENAELSLQNNSANLVESSSTENKEWTPKFWSDFSDKFKRQLTGLHLAPVLGSPIKEPYSEDSENVYDKDETPIPAQYEWITKWFLINTEKVKRNIEISNNTVLIKMTIGNPICLFFCQSFNNATVTYL</sequence>
<dbReference type="AlphaFoldDB" id="A0A8J2KN05"/>
<keyword evidence="1" id="KW-0732">Signal</keyword>
<gene>
    <name evidence="2" type="ORF">AFUS01_LOCUS17638</name>
</gene>
<evidence type="ECO:0000313" key="3">
    <source>
        <dbReference type="Proteomes" id="UP000708208"/>
    </source>
</evidence>
<accession>A0A8J2KN05</accession>
<feature type="signal peptide" evidence="1">
    <location>
        <begin position="1"/>
        <end position="21"/>
    </location>
</feature>
<evidence type="ECO:0000256" key="1">
    <source>
        <dbReference type="SAM" id="SignalP"/>
    </source>
</evidence>
<proteinExistence type="predicted"/>
<keyword evidence="3" id="KW-1185">Reference proteome</keyword>
<comment type="caution">
    <text evidence="2">The sequence shown here is derived from an EMBL/GenBank/DDBJ whole genome shotgun (WGS) entry which is preliminary data.</text>
</comment>
<feature type="chain" id="PRO_5035269373" evidence="1">
    <location>
        <begin position="22"/>
        <end position="155"/>
    </location>
</feature>
<reference evidence="2" key="1">
    <citation type="submission" date="2021-06" db="EMBL/GenBank/DDBJ databases">
        <authorList>
            <person name="Hodson N. C."/>
            <person name="Mongue J. A."/>
            <person name="Jaron S. K."/>
        </authorList>
    </citation>
    <scope>NUCLEOTIDE SEQUENCE</scope>
</reference>
<organism evidence="2 3">
    <name type="scientific">Allacma fusca</name>
    <dbReference type="NCBI Taxonomy" id="39272"/>
    <lineage>
        <taxon>Eukaryota</taxon>
        <taxon>Metazoa</taxon>
        <taxon>Ecdysozoa</taxon>
        <taxon>Arthropoda</taxon>
        <taxon>Hexapoda</taxon>
        <taxon>Collembola</taxon>
        <taxon>Symphypleona</taxon>
        <taxon>Sminthuridae</taxon>
        <taxon>Allacma</taxon>
    </lineage>
</organism>
<dbReference type="Proteomes" id="UP000708208">
    <property type="component" value="Unassembled WGS sequence"/>
</dbReference>
<dbReference type="EMBL" id="CAJVCH010170151">
    <property type="protein sequence ID" value="CAG7728890.1"/>
    <property type="molecule type" value="Genomic_DNA"/>
</dbReference>
<name>A0A8J2KN05_9HEXA</name>